<dbReference type="STRING" id="270351.Maq22A_c10940"/>
<evidence type="ECO:0000313" key="1">
    <source>
        <dbReference type="EMBL" id="BAQ45457.1"/>
    </source>
</evidence>
<gene>
    <name evidence="1" type="ORF">Maq22A_c10940</name>
</gene>
<evidence type="ECO:0000313" key="2">
    <source>
        <dbReference type="Proteomes" id="UP000061432"/>
    </source>
</evidence>
<dbReference type="AlphaFoldDB" id="A0A0C6FEU9"/>
<accession>A0A0C6FEU9</accession>
<dbReference type="EMBL" id="AP014704">
    <property type="protein sequence ID" value="BAQ45457.1"/>
    <property type="molecule type" value="Genomic_DNA"/>
</dbReference>
<sequence>MTQREGNVFSATDTLAMQRAQYRHDKLNHCDIANLHKGERLKHYGLHFCKYVGRFARGRVEAKPVERTVVDAMLVCLSAANTLTQKLSDVELVSHKWKCDPASLLSFADAAGRFADASEKFDHLEDCVQMAREANGHIYQWLIAYATLHNIDLSKGLEKRRLELKERAFYASE</sequence>
<protein>
    <submittedName>
        <fullName evidence="1">Uncharacterized protein</fullName>
    </submittedName>
</protein>
<organism evidence="1 2">
    <name type="scientific">Methylobacterium aquaticum</name>
    <dbReference type="NCBI Taxonomy" id="270351"/>
    <lineage>
        <taxon>Bacteria</taxon>
        <taxon>Pseudomonadati</taxon>
        <taxon>Pseudomonadota</taxon>
        <taxon>Alphaproteobacteria</taxon>
        <taxon>Hyphomicrobiales</taxon>
        <taxon>Methylobacteriaceae</taxon>
        <taxon>Methylobacterium</taxon>
    </lineage>
</organism>
<dbReference type="KEGG" id="maqu:Maq22A_c10940"/>
<reference evidence="1 2" key="1">
    <citation type="journal article" date="2015" name="Genome Announc.">
        <title>Complete Genome Sequence of Methylobacterium aquaticum Strain 22A, Isolated from Racomitrium japonicum Moss.</title>
        <authorList>
            <person name="Tani A."/>
            <person name="Ogura Y."/>
            <person name="Hayashi T."/>
            <person name="Kimbara K."/>
        </authorList>
    </citation>
    <scope>NUCLEOTIDE SEQUENCE [LARGE SCALE GENOMIC DNA]</scope>
    <source>
        <strain evidence="1 2">MA-22A</strain>
    </source>
</reference>
<name>A0A0C6FEU9_9HYPH</name>
<dbReference type="PATRIC" id="fig|270351.10.peg.2108"/>
<proteinExistence type="predicted"/>
<dbReference type="Proteomes" id="UP000061432">
    <property type="component" value="Chromosome"/>
</dbReference>
<reference evidence="2" key="2">
    <citation type="submission" date="2015-01" db="EMBL/GenBank/DDBJ databases">
        <title>Complete genome sequence of Methylobacterium aquaticum strain 22A.</title>
        <authorList>
            <person name="Tani A."/>
            <person name="Ogura Y."/>
            <person name="Hayashi T."/>
        </authorList>
    </citation>
    <scope>NUCLEOTIDE SEQUENCE [LARGE SCALE GENOMIC DNA]</scope>
    <source>
        <strain evidence="2">MA-22A</strain>
    </source>
</reference>